<accession>A0ABY9HM24</accession>
<dbReference type="InterPro" id="IPR007801">
    <property type="entry name" value="MbnB/TglH/ChrH"/>
</dbReference>
<dbReference type="PANTHER" id="PTHR42194">
    <property type="entry name" value="UPF0276 PROTEIN HI_1600"/>
    <property type="match status" value="1"/>
</dbReference>
<dbReference type="Gene3D" id="3.20.20.150">
    <property type="entry name" value="Divalent-metal-dependent TIM barrel enzymes"/>
    <property type="match status" value="1"/>
</dbReference>
<evidence type="ECO:0000313" key="2">
    <source>
        <dbReference type="Proteomes" id="UP001239522"/>
    </source>
</evidence>
<keyword evidence="2" id="KW-1185">Reference proteome</keyword>
<organism evidence="1 2">
    <name type="scientific">Streptomyces castrisilvae</name>
    <dbReference type="NCBI Taxonomy" id="3033811"/>
    <lineage>
        <taxon>Bacteria</taxon>
        <taxon>Bacillati</taxon>
        <taxon>Actinomycetota</taxon>
        <taxon>Actinomycetes</taxon>
        <taxon>Kitasatosporales</taxon>
        <taxon>Streptomycetaceae</taxon>
        <taxon>Streptomyces</taxon>
    </lineage>
</organism>
<sequence>MPFGPDYFASLPRYGVGLGVNPSDLHRTYLGEETGTVDFFEVTAPATRHQGPANYKEVQQRRGAPEGRRHLRIPDLVTDHTVLVHSTDLNPVYPHAVTGSDLAELRRLVELADAPWVTEDLGVWLMSERHVYPYFMPFPVTDATLAVAIDNVRHIHEHLGVPFNAEFPPMTMVTGAMHAFDFFHTLVTETGAGMCLDIGHVLSYQIARGASPTSDFHRLPWDHITEIHVAGGGIDLHRHGYQYDDSHGDAPIVSVCLDMLDEVVRHAPHLRAITLEIFGARNPRKALSTLRGIRERASVAAWLRDAPPPSPALPALEEARRRTREATIGLHDLIHAAAPVSGTTLAAAGAPLLDTFAAQEQERWEYERTQRLRLHGTNICSYYPLTGRWLMHREDMDEMRLFERLVPDLAGAETTMWDKVNTAFHKLVDEDASDQVGPELLRAERWMNECAQAPDDAASAQFGIRVQRVISGLRTGCLAPRLLLAATPVTMRHLGGCRFETDEEAAEALPPAVELPDAVPAHSEPGRAACCTGQ</sequence>
<dbReference type="Proteomes" id="UP001239522">
    <property type="component" value="Chromosome"/>
</dbReference>
<dbReference type="Pfam" id="PF05114">
    <property type="entry name" value="MbnB_TglH_ChrH"/>
    <property type="match status" value="1"/>
</dbReference>
<dbReference type="PANTHER" id="PTHR42194:SF1">
    <property type="entry name" value="UPF0276 PROTEIN HI_1600"/>
    <property type="match status" value="1"/>
</dbReference>
<dbReference type="EMBL" id="CP120997">
    <property type="protein sequence ID" value="WLQ35484.1"/>
    <property type="molecule type" value="Genomic_DNA"/>
</dbReference>
<gene>
    <name evidence="1" type="ORF">P8A18_19575</name>
</gene>
<dbReference type="RefSeq" id="WP_306056187.1">
    <property type="nucleotide sequence ID" value="NZ_CP120997.1"/>
</dbReference>
<dbReference type="InterPro" id="IPR036237">
    <property type="entry name" value="Xyl_isomerase-like_sf"/>
</dbReference>
<reference evidence="1 2" key="1">
    <citation type="submission" date="2023-03" db="EMBL/GenBank/DDBJ databases">
        <title>Isolation and description of six Streptomyces strains from soil environments, able to metabolize different microbial glucans.</title>
        <authorList>
            <person name="Widen T."/>
            <person name="Larsbrink J."/>
        </authorList>
    </citation>
    <scope>NUCLEOTIDE SEQUENCE [LARGE SCALE GENOMIC DNA]</scope>
    <source>
        <strain evidence="1 2">Mut1</strain>
    </source>
</reference>
<dbReference type="SUPFAM" id="SSF51658">
    <property type="entry name" value="Xylose isomerase-like"/>
    <property type="match status" value="1"/>
</dbReference>
<name>A0ABY9HM24_9ACTN</name>
<protein>
    <submittedName>
        <fullName evidence="1">DUF692 family protein</fullName>
    </submittedName>
</protein>
<proteinExistence type="predicted"/>
<evidence type="ECO:0000313" key="1">
    <source>
        <dbReference type="EMBL" id="WLQ35484.1"/>
    </source>
</evidence>